<dbReference type="EMBL" id="JAHRIO010076185">
    <property type="protein sequence ID" value="MEQ2183452.1"/>
    <property type="molecule type" value="Genomic_DNA"/>
</dbReference>
<reference evidence="2 3" key="1">
    <citation type="submission" date="2021-06" db="EMBL/GenBank/DDBJ databases">
        <authorList>
            <person name="Palmer J.M."/>
        </authorList>
    </citation>
    <scope>NUCLEOTIDE SEQUENCE [LARGE SCALE GENOMIC DNA]</scope>
    <source>
        <strain evidence="2 3">GA_2019</strain>
        <tissue evidence="2">Muscle</tissue>
    </source>
</reference>
<evidence type="ECO:0000313" key="3">
    <source>
        <dbReference type="Proteomes" id="UP001476798"/>
    </source>
</evidence>
<feature type="transmembrane region" description="Helical" evidence="1">
    <location>
        <begin position="59"/>
        <end position="84"/>
    </location>
</feature>
<protein>
    <submittedName>
        <fullName evidence="2">Uncharacterized protein</fullName>
    </submittedName>
</protein>
<accession>A0ABV0PIY2</accession>
<feature type="non-terminal residue" evidence="2">
    <location>
        <position position="1"/>
    </location>
</feature>
<keyword evidence="1" id="KW-0472">Membrane</keyword>
<keyword evidence="1" id="KW-0812">Transmembrane</keyword>
<comment type="caution">
    <text evidence="2">The sequence shown here is derived from an EMBL/GenBank/DDBJ whole genome shotgun (WGS) entry which is preliminary data.</text>
</comment>
<keyword evidence="1" id="KW-1133">Transmembrane helix</keyword>
<keyword evidence="3" id="KW-1185">Reference proteome</keyword>
<feature type="transmembrane region" description="Helical" evidence="1">
    <location>
        <begin position="15"/>
        <end position="39"/>
    </location>
</feature>
<proteinExistence type="predicted"/>
<evidence type="ECO:0000313" key="2">
    <source>
        <dbReference type="EMBL" id="MEQ2183452.1"/>
    </source>
</evidence>
<sequence>ALDEIRFLILRHSPFWAHGLILFFNAVDQLGCVSVPFPFKLLFSVRSCSLVFCEETTTVPFFSTALIVQMPSLVSPLSVFLVIAQHTFAQYSIAQYLVMVIVTFWCCFSALEMPVIARQLAVLILPSLRWSSKDSLSACRWLSSLLVILQFSP</sequence>
<name>A0ABV0PIY2_9TELE</name>
<feature type="transmembrane region" description="Helical" evidence="1">
    <location>
        <begin position="96"/>
        <end position="117"/>
    </location>
</feature>
<dbReference type="Proteomes" id="UP001476798">
    <property type="component" value="Unassembled WGS sequence"/>
</dbReference>
<gene>
    <name evidence="2" type="ORF">GOODEAATRI_032642</name>
</gene>
<evidence type="ECO:0000256" key="1">
    <source>
        <dbReference type="SAM" id="Phobius"/>
    </source>
</evidence>
<organism evidence="2 3">
    <name type="scientific">Goodea atripinnis</name>
    <dbReference type="NCBI Taxonomy" id="208336"/>
    <lineage>
        <taxon>Eukaryota</taxon>
        <taxon>Metazoa</taxon>
        <taxon>Chordata</taxon>
        <taxon>Craniata</taxon>
        <taxon>Vertebrata</taxon>
        <taxon>Euteleostomi</taxon>
        <taxon>Actinopterygii</taxon>
        <taxon>Neopterygii</taxon>
        <taxon>Teleostei</taxon>
        <taxon>Neoteleostei</taxon>
        <taxon>Acanthomorphata</taxon>
        <taxon>Ovalentaria</taxon>
        <taxon>Atherinomorphae</taxon>
        <taxon>Cyprinodontiformes</taxon>
        <taxon>Goodeidae</taxon>
        <taxon>Goodea</taxon>
    </lineage>
</organism>